<dbReference type="SUPFAM" id="SSF55455">
    <property type="entry name" value="SRF-like"/>
    <property type="match status" value="1"/>
</dbReference>
<dbReference type="Gene3D" id="3.40.1810.10">
    <property type="entry name" value="Transcription factor, MADS-box"/>
    <property type="match status" value="1"/>
</dbReference>
<proteinExistence type="predicted"/>
<dbReference type="InterPro" id="IPR002487">
    <property type="entry name" value="TF_Kbox"/>
</dbReference>
<evidence type="ECO:0000313" key="9">
    <source>
        <dbReference type="EMBL" id="MED6106880.1"/>
    </source>
</evidence>
<name>A0ABU6Q5S8_9FABA</name>
<protein>
    <submittedName>
        <fullName evidence="9">Agamous-like MADS-box protein agl21</fullName>
    </submittedName>
</protein>
<evidence type="ECO:0000256" key="1">
    <source>
        <dbReference type="ARBA" id="ARBA00004123"/>
    </source>
</evidence>
<feature type="coiled-coil region" evidence="6">
    <location>
        <begin position="86"/>
        <end position="186"/>
    </location>
</feature>
<comment type="caution">
    <text evidence="9">The sequence shown here is derived from an EMBL/GenBank/DDBJ whole genome shotgun (WGS) entry which is preliminary data.</text>
</comment>
<dbReference type="InterPro" id="IPR050142">
    <property type="entry name" value="MADS-box/MEF2_TF"/>
</dbReference>
<comment type="subcellular location">
    <subcellularLocation>
        <location evidence="1">Nucleus</location>
    </subcellularLocation>
</comment>
<keyword evidence="5" id="KW-0539">Nucleus</keyword>
<dbReference type="PANTHER" id="PTHR48019">
    <property type="entry name" value="SERUM RESPONSE FACTOR HOMOLOG"/>
    <property type="match status" value="1"/>
</dbReference>
<organism evidence="9 10">
    <name type="scientific">Stylosanthes scabra</name>
    <dbReference type="NCBI Taxonomy" id="79078"/>
    <lineage>
        <taxon>Eukaryota</taxon>
        <taxon>Viridiplantae</taxon>
        <taxon>Streptophyta</taxon>
        <taxon>Embryophyta</taxon>
        <taxon>Tracheophyta</taxon>
        <taxon>Spermatophyta</taxon>
        <taxon>Magnoliopsida</taxon>
        <taxon>eudicotyledons</taxon>
        <taxon>Gunneridae</taxon>
        <taxon>Pentapetalae</taxon>
        <taxon>rosids</taxon>
        <taxon>fabids</taxon>
        <taxon>Fabales</taxon>
        <taxon>Fabaceae</taxon>
        <taxon>Papilionoideae</taxon>
        <taxon>50 kb inversion clade</taxon>
        <taxon>dalbergioids sensu lato</taxon>
        <taxon>Dalbergieae</taxon>
        <taxon>Pterocarpus clade</taxon>
        <taxon>Stylosanthes</taxon>
    </lineage>
</organism>
<dbReference type="PROSITE" id="PS00350">
    <property type="entry name" value="MADS_BOX_1"/>
    <property type="match status" value="1"/>
</dbReference>
<dbReference type="EMBL" id="JASCZI010000019">
    <property type="protein sequence ID" value="MED6106880.1"/>
    <property type="molecule type" value="Genomic_DNA"/>
</dbReference>
<evidence type="ECO:0000256" key="3">
    <source>
        <dbReference type="ARBA" id="ARBA00023125"/>
    </source>
</evidence>
<dbReference type="SMART" id="SM00432">
    <property type="entry name" value="MADS"/>
    <property type="match status" value="1"/>
</dbReference>
<keyword evidence="10" id="KW-1185">Reference proteome</keyword>
<feature type="domain" description="K-box" evidence="8">
    <location>
        <begin position="86"/>
        <end position="176"/>
    </location>
</feature>
<evidence type="ECO:0000256" key="5">
    <source>
        <dbReference type="ARBA" id="ARBA00023242"/>
    </source>
</evidence>
<dbReference type="InterPro" id="IPR036879">
    <property type="entry name" value="TF_MADSbox_sf"/>
</dbReference>
<evidence type="ECO:0000313" key="10">
    <source>
        <dbReference type="Proteomes" id="UP001341840"/>
    </source>
</evidence>
<accession>A0ABU6Q5S8</accession>
<reference evidence="9 10" key="1">
    <citation type="journal article" date="2023" name="Plants (Basel)">
        <title>Bridging the Gap: Combining Genomics and Transcriptomics Approaches to Understand Stylosanthes scabra, an Orphan Legume from the Brazilian Caatinga.</title>
        <authorList>
            <person name="Ferreira-Neto J.R.C."/>
            <person name="da Silva M.D."/>
            <person name="Binneck E."/>
            <person name="de Melo N.F."/>
            <person name="da Silva R.H."/>
            <person name="de Melo A.L.T.M."/>
            <person name="Pandolfi V."/>
            <person name="Bustamante F.O."/>
            <person name="Brasileiro-Vidal A.C."/>
            <person name="Benko-Iseppon A.M."/>
        </authorList>
    </citation>
    <scope>NUCLEOTIDE SEQUENCE [LARGE SCALE GENOMIC DNA]</scope>
    <source>
        <tissue evidence="9">Leaves</tissue>
    </source>
</reference>
<evidence type="ECO:0000256" key="6">
    <source>
        <dbReference type="SAM" id="Coils"/>
    </source>
</evidence>
<dbReference type="Proteomes" id="UP001341840">
    <property type="component" value="Unassembled WGS sequence"/>
</dbReference>
<dbReference type="Pfam" id="PF01486">
    <property type="entry name" value="K-box"/>
    <property type="match status" value="1"/>
</dbReference>
<dbReference type="InterPro" id="IPR002100">
    <property type="entry name" value="TF_MADSbox"/>
</dbReference>
<keyword evidence="2" id="KW-0805">Transcription regulation</keyword>
<evidence type="ECO:0000256" key="4">
    <source>
        <dbReference type="ARBA" id="ARBA00023163"/>
    </source>
</evidence>
<dbReference type="Pfam" id="PF00319">
    <property type="entry name" value="SRF-TF"/>
    <property type="match status" value="1"/>
</dbReference>
<evidence type="ECO:0000259" key="8">
    <source>
        <dbReference type="PROSITE" id="PS51297"/>
    </source>
</evidence>
<keyword evidence="4" id="KW-0804">Transcription</keyword>
<keyword evidence="3" id="KW-0238">DNA-binding</keyword>
<dbReference type="PROSITE" id="PS51297">
    <property type="entry name" value="K_BOX"/>
    <property type="match status" value="1"/>
</dbReference>
<keyword evidence="6" id="KW-0175">Coiled coil</keyword>
<dbReference type="PRINTS" id="PR00404">
    <property type="entry name" value="MADSDOMAIN"/>
</dbReference>
<dbReference type="InterPro" id="IPR033896">
    <property type="entry name" value="MEF2-like_N"/>
</dbReference>
<dbReference type="PROSITE" id="PS50066">
    <property type="entry name" value="MADS_BOX_2"/>
    <property type="match status" value="1"/>
</dbReference>
<dbReference type="CDD" id="cd00265">
    <property type="entry name" value="MADS_MEF2_like"/>
    <property type="match status" value="1"/>
</dbReference>
<evidence type="ECO:0000256" key="2">
    <source>
        <dbReference type="ARBA" id="ARBA00023015"/>
    </source>
</evidence>
<feature type="domain" description="MADS-box" evidence="7">
    <location>
        <begin position="1"/>
        <end position="61"/>
    </location>
</feature>
<sequence length="247" mass="28682">MGRGKIAIERIDDTTNRQVTFSKRRTGLMKKARELSILCDAEIGLIVFSCTGKLYEFASTSMKSITDRYNKVKEDQNQLMNPASEAKFWKREAETLRQQLEYLQESQRHLMGEELSSLGIKEIQDLENQLKMSLNNVSKKKEELLTQEINQLHQKGKNMEQEYAELEKKMELLRRENEELQKVVEAPLSWNRNEENATSSYPISNCYVSPAALFTNPQLSNHHQEQQQQQHSSESADTAMQLRLQLL</sequence>
<evidence type="ECO:0000259" key="7">
    <source>
        <dbReference type="PROSITE" id="PS50066"/>
    </source>
</evidence>
<gene>
    <name evidence="9" type="primary">AGL21_2</name>
    <name evidence="9" type="ORF">PIB30_008575</name>
</gene>